<comment type="caution">
    <text evidence="2">The sequence shown here is derived from an EMBL/GenBank/DDBJ whole genome shotgun (WGS) entry which is preliminary data.</text>
</comment>
<reference evidence="2" key="1">
    <citation type="submission" date="2023-07" db="EMBL/GenBank/DDBJ databases">
        <title>AMR profile of multidrug- resistance Chryseobacterium gambrini related strain.</title>
        <authorList>
            <person name="Kirdat K."/>
            <person name="Bhatt A."/>
            <person name="Kuyare S."/>
            <person name="Yadav A."/>
        </authorList>
    </citation>
    <scope>NUCLEOTIDE SEQUENCE</scope>
    <source>
        <strain evidence="2">APV-1</strain>
    </source>
</reference>
<dbReference type="EMBL" id="JAULSJ010000012">
    <property type="protein sequence ID" value="MDO3425183.1"/>
    <property type="molecule type" value="Genomic_DNA"/>
</dbReference>
<dbReference type="Proteomes" id="UP001168128">
    <property type="component" value="Unassembled WGS sequence"/>
</dbReference>
<evidence type="ECO:0000256" key="1">
    <source>
        <dbReference type="SAM" id="SignalP"/>
    </source>
</evidence>
<keyword evidence="1" id="KW-0732">Signal</keyword>
<feature type="chain" id="PRO_5047374366" description="MlpB protein" evidence="1">
    <location>
        <begin position="37"/>
        <end position="153"/>
    </location>
</feature>
<evidence type="ECO:0000313" key="3">
    <source>
        <dbReference type="Proteomes" id="UP001168128"/>
    </source>
</evidence>
<evidence type="ECO:0008006" key="4">
    <source>
        <dbReference type="Google" id="ProtNLM"/>
    </source>
</evidence>
<gene>
    <name evidence="2" type="ORF">QWT87_09805</name>
</gene>
<sequence>MKKVNNKISKNSFDMSKIIMGLISLSALLFTACGQAGSNKDEAEQHHSQATPESHGHITQIGELVPADEVCMVNDAYMGKKQFDVKFGGKTYYGCCEMCKERIPKDATVRMAIDPYSHKQVDKALAVIVVTGNNGEVSYFENKGNYAKYVKKQ</sequence>
<organism evidence="2 3">
    <name type="scientific">Chryseobacterium urinae</name>
    <dbReference type="NCBI Taxonomy" id="3058400"/>
    <lineage>
        <taxon>Bacteria</taxon>
        <taxon>Pseudomonadati</taxon>
        <taxon>Bacteroidota</taxon>
        <taxon>Flavobacteriia</taxon>
        <taxon>Flavobacteriales</taxon>
        <taxon>Weeksellaceae</taxon>
        <taxon>Chryseobacterium group</taxon>
        <taxon>Chryseobacterium</taxon>
    </lineage>
</organism>
<feature type="signal peptide" evidence="1">
    <location>
        <begin position="1"/>
        <end position="36"/>
    </location>
</feature>
<keyword evidence="3" id="KW-1185">Reference proteome</keyword>
<accession>A0ABT8U6D9</accession>
<evidence type="ECO:0000313" key="2">
    <source>
        <dbReference type="EMBL" id="MDO3425183.1"/>
    </source>
</evidence>
<protein>
    <recommendedName>
        <fullName evidence="4">MlpB protein</fullName>
    </recommendedName>
</protein>
<proteinExistence type="predicted"/>
<dbReference type="PROSITE" id="PS51257">
    <property type="entry name" value="PROKAR_LIPOPROTEIN"/>
    <property type="match status" value="1"/>
</dbReference>
<name>A0ABT8U6D9_9FLAO</name>